<dbReference type="Gene3D" id="1.10.10.10">
    <property type="entry name" value="Winged helix-like DNA-binding domain superfamily/Winged helix DNA-binding domain"/>
    <property type="match status" value="1"/>
</dbReference>
<dbReference type="InterPro" id="IPR005119">
    <property type="entry name" value="LysR_subst-bd"/>
</dbReference>
<dbReference type="RefSeq" id="WP_137265924.1">
    <property type="nucleotide sequence ID" value="NZ_SZUA01000001.1"/>
</dbReference>
<dbReference type="GO" id="GO:0003700">
    <property type="term" value="F:DNA-binding transcription factor activity"/>
    <property type="evidence" value="ECO:0007669"/>
    <property type="project" value="InterPro"/>
</dbReference>
<organism evidence="6 7">
    <name type="scientific">Luteimonas gilva</name>
    <dbReference type="NCBI Taxonomy" id="2572684"/>
    <lineage>
        <taxon>Bacteria</taxon>
        <taxon>Pseudomonadati</taxon>
        <taxon>Pseudomonadota</taxon>
        <taxon>Gammaproteobacteria</taxon>
        <taxon>Lysobacterales</taxon>
        <taxon>Lysobacteraceae</taxon>
        <taxon>Luteimonas</taxon>
    </lineage>
</organism>
<keyword evidence="3" id="KW-0238">DNA-binding</keyword>
<evidence type="ECO:0000313" key="7">
    <source>
        <dbReference type="Proteomes" id="UP000308707"/>
    </source>
</evidence>
<dbReference type="PANTHER" id="PTHR30537">
    <property type="entry name" value="HTH-TYPE TRANSCRIPTIONAL REGULATOR"/>
    <property type="match status" value="1"/>
</dbReference>
<feature type="domain" description="HTH lysR-type" evidence="5">
    <location>
        <begin position="12"/>
        <end position="64"/>
    </location>
</feature>
<dbReference type="InterPro" id="IPR058163">
    <property type="entry name" value="LysR-type_TF_proteobact-type"/>
</dbReference>
<dbReference type="EMBL" id="SZUA01000001">
    <property type="protein sequence ID" value="TKR33718.1"/>
    <property type="molecule type" value="Genomic_DNA"/>
</dbReference>
<evidence type="ECO:0000256" key="1">
    <source>
        <dbReference type="ARBA" id="ARBA00009437"/>
    </source>
</evidence>
<proteinExistence type="inferred from homology"/>
<dbReference type="Proteomes" id="UP000308707">
    <property type="component" value="Unassembled WGS sequence"/>
</dbReference>
<evidence type="ECO:0000256" key="2">
    <source>
        <dbReference type="ARBA" id="ARBA00023015"/>
    </source>
</evidence>
<keyword evidence="2" id="KW-0805">Transcription regulation</keyword>
<accession>A0A4U5JY39</accession>
<evidence type="ECO:0000256" key="3">
    <source>
        <dbReference type="ARBA" id="ARBA00023125"/>
    </source>
</evidence>
<dbReference type="InterPro" id="IPR000847">
    <property type="entry name" value="LysR_HTH_N"/>
</dbReference>
<evidence type="ECO:0000259" key="5">
    <source>
        <dbReference type="PROSITE" id="PS50931"/>
    </source>
</evidence>
<dbReference type="InterPro" id="IPR036390">
    <property type="entry name" value="WH_DNA-bd_sf"/>
</dbReference>
<dbReference type="CDD" id="cd08422">
    <property type="entry name" value="PBP2_CrgA_like"/>
    <property type="match status" value="1"/>
</dbReference>
<dbReference type="PRINTS" id="PR00039">
    <property type="entry name" value="HTHLYSR"/>
</dbReference>
<dbReference type="InterPro" id="IPR036388">
    <property type="entry name" value="WH-like_DNA-bd_sf"/>
</dbReference>
<dbReference type="PANTHER" id="PTHR30537:SF66">
    <property type="entry name" value="IRON-REGULATED VIRULENCE REGULATORY PROTEIN IRGB"/>
    <property type="match status" value="1"/>
</dbReference>
<dbReference type="SUPFAM" id="SSF46785">
    <property type="entry name" value="Winged helix' DNA-binding domain"/>
    <property type="match status" value="1"/>
</dbReference>
<gene>
    <name evidence="6" type="ORF">FCE95_05415</name>
</gene>
<dbReference type="AlphaFoldDB" id="A0A4U5JY39"/>
<keyword evidence="4" id="KW-0804">Transcription</keyword>
<comment type="similarity">
    <text evidence="1">Belongs to the LysR transcriptional regulatory family.</text>
</comment>
<keyword evidence="7" id="KW-1185">Reference proteome</keyword>
<evidence type="ECO:0000256" key="4">
    <source>
        <dbReference type="ARBA" id="ARBA00023163"/>
    </source>
</evidence>
<name>A0A4U5JY39_9GAMM</name>
<dbReference type="SUPFAM" id="SSF53850">
    <property type="entry name" value="Periplasmic binding protein-like II"/>
    <property type="match status" value="1"/>
</dbReference>
<protein>
    <submittedName>
        <fullName evidence="6">LysR family transcriptional regulator</fullName>
    </submittedName>
</protein>
<sequence>MAGIVPSKVDRLAYVAAVAEAGGFTAAAERLGVTKSLVSQQVRKLEEELGGALFTRTTRQVRLTAAGRRLLDECAPLLRDLGSALERFGGERERLDGLLRLTAPPDFATRTLAPLVAEFAQRHPGIRFDLDSSEEQLDLVAEGMDLAIRFGRLRDSRLRAARLGGFEQWVIAAPDYVARYGAPKDPAALAEHRWVAISLLSSPLTWIFRRGGQQQTVRVRETMRCNSAQALQALVRSGAGVTILLDTVIAEDVAQGRLLRLLPEWKLPDGAIHAVFPPGRDVPLRVRRFVEFLRERMPRA</sequence>
<comment type="caution">
    <text evidence="6">The sequence shown here is derived from an EMBL/GenBank/DDBJ whole genome shotgun (WGS) entry which is preliminary data.</text>
</comment>
<evidence type="ECO:0000313" key="6">
    <source>
        <dbReference type="EMBL" id="TKR33718.1"/>
    </source>
</evidence>
<dbReference type="GO" id="GO:0043565">
    <property type="term" value="F:sequence-specific DNA binding"/>
    <property type="evidence" value="ECO:0007669"/>
    <property type="project" value="TreeGrafter"/>
</dbReference>
<dbReference type="PROSITE" id="PS50931">
    <property type="entry name" value="HTH_LYSR"/>
    <property type="match status" value="1"/>
</dbReference>
<dbReference type="Gene3D" id="3.40.190.290">
    <property type="match status" value="1"/>
</dbReference>
<dbReference type="OrthoDB" id="9810065at2"/>
<dbReference type="Pfam" id="PF00126">
    <property type="entry name" value="HTH_1"/>
    <property type="match status" value="1"/>
</dbReference>
<reference evidence="6 7" key="1">
    <citation type="submission" date="2019-04" db="EMBL/GenBank/DDBJ databases">
        <title>Reference strain of H23.</title>
        <authorList>
            <person name="Luo X."/>
        </authorList>
    </citation>
    <scope>NUCLEOTIDE SEQUENCE [LARGE SCALE GENOMIC DNA]</scope>
    <source>
        <strain evidence="6 7">H23</strain>
    </source>
</reference>
<dbReference type="GO" id="GO:0006351">
    <property type="term" value="P:DNA-templated transcription"/>
    <property type="evidence" value="ECO:0007669"/>
    <property type="project" value="TreeGrafter"/>
</dbReference>
<dbReference type="Pfam" id="PF03466">
    <property type="entry name" value="LysR_substrate"/>
    <property type="match status" value="1"/>
</dbReference>
<dbReference type="FunFam" id="1.10.10.10:FF:000001">
    <property type="entry name" value="LysR family transcriptional regulator"/>
    <property type="match status" value="1"/>
</dbReference>